<reference evidence="1 2" key="1">
    <citation type="journal article" date="2012" name="J. Bacteriol.">
        <title>Draft Genome Sequence of the Purple Photosynthetic Bacterium Phaeospirillum molischianum DSM120, a Particularly Versatile Bacterium.</title>
        <authorList>
            <person name="Duquesne K."/>
            <person name="Prima V."/>
            <person name="Ji B."/>
            <person name="Rouy Z."/>
            <person name="Medigue C."/>
            <person name="Talla E."/>
            <person name="Sturgis J.N."/>
        </authorList>
    </citation>
    <scope>NUCLEOTIDE SEQUENCE [LARGE SCALE GENOMIC DNA]</scope>
    <source>
        <strain evidence="2">DSM120</strain>
    </source>
</reference>
<evidence type="ECO:0000313" key="2">
    <source>
        <dbReference type="Proteomes" id="UP000004169"/>
    </source>
</evidence>
<name>H8FSH1_MAGML</name>
<dbReference type="STRING" id="1150626.PHAMO_270150"/>
<evidence type="ECO:0000313" key="1">
    <source>
        <dbReference type="EMBL" id="CCG41309.1"/>
    </source>
</evidence>
<comment type="caution">
    <text evidence="1">The sequence shown here is derived from an EMBL/GenBank/DDBJ whole genome shotgun (WGS) entry which is preliminary data.</text>
</comment>
<organism evidence="1 2">
    <name type="scientific">Magnetospirillum molischianum DSM 120</name>
    <dbReference type="NCBI Taxonomy" id="1150626"/>
    <lineage>
        <taxon>Bacteria</taxon>
        <taxon>Pseudomonadati</taxon>
        <taxon>Pseudomonadota</taxon>
        <taxon>Alphaproteobacteria</taxon>
        <taxon>Rhodospirillales</taxon>
        <taxon>Rhodospirillaceae</taxon>
        <taxon>Magnetospirillum</taxon>
    </lineage>
</organism>
<sequence>MTGRVALRIVPTLRSRTPVTPFRATIRCLGNLSHEDPQLPEVGQAARQELPCRSSQGPRLHHQQDQPALQGASGLKVFAPASFVLADSRRASHGSAVFVVLGLVSINLIVRSGRTRSLSCIRNRRICVQSGAKIGRIRLREIS</sequence>
<gene>
    <name evidence="1" type="ORF">PHAMO_270150</name>
</gene>
<dbReference type="Proteomes" id="UP000004169">
    <property type="component" value="Unassembled WGS sequence"/>
</dbReference>
<protein>
    <submittedName>
        <fullName evidence="1">Uncharacterized protein</fullName>
    </submittedName>
</protein>
<dbReference type="AlphaFoldDB" id="H8FSH1"/>
<proteinExistence type="predicted"/>
<keyword evidence="2" id="KW-1185">Reference proteome</keyword>
<accession>H8FSH1</accession>
<dbReference type="EMBL" id="CAHP01000020">
    <property type="protein sequence ID" value="CCG41309.1"/>
    <property type="molecule type" value="Genomic_DNA"/>
</dbReference>